<evidence type="ECO:0000313" key="2">
    <source>
        <dbReference type="Proteomes" id="UP000499080"/>
    </source>
</evidence>
<dbReference type="OrthoDB" id="8063529at2759"/>
<protein>
    <submittedName>
        <fullName evidence="1">Uncharacterized protein</fullName>
    </submittedName>
</protein>
<organism evidence="1 2">
    <name type="scientific">Araneus ventricosus</name>
    <name type="common">Orbweaver spider</name>
    <name type="synonym">Epeira ventricosa</name>
    <dbReference type="NCBI Taxonomy" id="182803"/>
    <lineage>
        <taxon>Eukaryota</taxon>
        <taxon>Metazoa</taxon>
        <taxon>Ecdysozoa</taxon>
        <taxon>Arthropoda</taxon>
        <taxon>Chelicerata</taxon>
        <taxon>Arachnida</taxon>
        <taxon>Araneae</taxon>
        <taxon>Araneomorphae</taxon>
        <taxon>Entelegynae</taxon>
        <taxon>Araneoidea</taxon>
        <taxon>Araneidae</taxon>
        <taxon>Araneus</taxon>
    </lineage>
</organism>
<reference evidence="1 2" key="1">
    <citation type="journal article" date="2019" name="Sci. Rep.">
        <title>Orb-weaving spider Araneus ventricosus genome elucidates the spidroin gene catalogue.</title>
        <authorList>
            <person name="Kono N."/>
            <person name="Nakamura H."/>
            <person name="Ohtoshi R."/>
            <person name="Moran D.A.P."/>
            <person name="Shinohara A."/>
            <person name="Yoshida Y."/>
            <person name="Fujiwara M."/>
            <person name="Mori M."/>
            <person name="Tomita M."/>
            <person name="Arakawa K."/>
        </authorList>
    </citation>
    <scope>NUCLEOTIDE SEQUENCE [LARGE SCALE GENOMIC DNA]</scope>
</reference>
<feature type="non-terminal residue" evidence="1">
    <location>
        <position position="43"/>
    </location>
</feature>
<sequence>MLLLTFFKSVFEPNTDYGKNDEFKGNCVGDLVKIDRVIYDNVR</sequence>
<dbReference type="EMBL" id="BGPR01177947">
    <property type="protein sequence ID" value="GBM53079.1"/>
    <property type="molecule type" value="Genomic_DNA"/>
</dbReference>
<dbReference type="Proteomes" id="UP000499080">
    <property type="component" value="Unassembled WGS sequence"/>
</dbReference>
<dbReference type="AlphaFoldDB" id="A0A4Y2GK17"/>
<gene>
    <name evidence="1" type="ORF">AVEN_84046_1</name>
</gene>
<name>A0A4Y2GK17_ARAVE</name>
<proteinExistence type="predicted"/>
<keyword evidence="2" id="KW-1185">Reference proteome</keyword>
<comment type="caution">
    <text evidence="1">The sequence shown here is derived from an EMBL/GenBank/DDBJ whole genome shotgun (WGS) entry which is preliminary data.</text>
</comment>
<accession>A0A4Y2GK17</accession>
<evidence type="ECO:0000313" key="1">
    <source>
        <dbReference type="EMBL" id="GBM53079.1"/>
    </source>
</evidence>